<evidence type="ECO:0000256" key="2">
    <source>
        <dbReference type="ARBA" id="ARBA00013064"/>
    </source>
</evidence>
<feature type="compositionally biased region" description="Low complexity" evidence="5">
    <location>
        <begin position="191"/>
        <end position="202"/>
    </location>
</feature>
<reference evidence="8" key="2">
    <citation type="submission" date="2020-05" db="UniProtKB">
        <authorList>
            <consortium name="EnsemblMetazoa"/>
        </authorList>
    </citation>
    <scope>IDENTIFICATION</scope>
    <source>
        <strain evidence="8">MINIMUS1</strain>
    </source>
</reference>
<dbReference type="GO" id="GO:0043409">
    <property type="term" value="P:negative regulation of MAPK cascade"/>
    <property type="evidence" value="ECO:0007669"/>
    <property type="project" value="TreeGrafter"/>
</dbReference>
<dbReference type="VEuPathDB" id="VectorBase:AMIN004750"/>
<dbReference type="SMART" id="SM00195">
    <property type="entry name" value="DSPc"/>
    <property type="match status" value="1"/>
</dbReference>
<dbReference type="PANTHER" id="PTHR10159">
    <property type="entry name" value="DUAL SPECIFICITY PROTEIN PHOSPHATASE"/>
    <property type="match status" value="1"/>
</dbReference>
<dbReference type="PANTHER" id="PTHR10159:SF528">
    <property type="entry name" value="PUCKERED, ISOFORM A"/>
    <property type="match status" value="1"/>
</dbReference>
<evidence type="ECO:0000259" key="7">
    <source>
        <dbReference type="PROSITE" id="PS50056"/>
    </source>
</evidence>
<accession>A0A182W340</accession>
<dbReference type="InterPro" id="IPR029021">
    <property type="entry name" value="Prot-tyrosine_phosphatase-like"/>
</dbReference>
<dbReference type="PROSITE" id="PS50056">
    <property type="entry name" value="TYR_PHOSPHATASE_2"/>
    <property type="match status" value="1"/>
</dbReference>
<dbReference type="Pfam" id="PF00782">
    <property type="entry name" value="DSPc"/>
    <property type="match status" value="1"/>
</dbReference>
<dbReference type="GO" id="GO:0017017">
    <property type="term" value="F:MAP kinase tyrosine/serine/threonine phosphatase activity"/>
    <property type="evidence" value="ECO:0007669"/>
    <property type="project" value="TreeGrafter"/>
</dbReference>
<evidence type="ECO:0000313" key="8">
    <source>
        <dbReference type="EnsemblMetazoa" id="AMIN004750-PA"/>
    </source>
</evidence>
<feature type="compositionally biased region" description="Basic and acidic residues" evidence="5">
    <location>
        <begin position="289"/>
        <end position="299"/>
    </location>
</feature>
<dbReference type="GO" id="GO:0033550">
    <property type="term" value="F:MAP kinase tyrosine phosphatase activity"/>
    <property type="evidence" value="ECO:0007669"/>
    <property type="project" value="TreeGrafter"/>
</dbReference>
<evidence type="ECO:0000256" key="1">
    <source>
        <dbReference type="ARBA" id="ARBA00008601"/>
    </source>
</evidence>
<dbReference type="GO" id="GO:0008330">
    <property type="term" value="F:protein tyrosine/threonine phosphatase activity"/>
    <property type="evidence" value="ECO:0007669"/>
    <property type="project" value="TreeGrafter"/>
</dbReference>
<dbReference type="GO" id="GO:0005829">
    <property type="term" value="C:cytosol"/>
    <property type="evidence" value="ECO:0007669"/>
    <property type="project" value="TreeGrafter"/>
</dbReference>
<evidence type="ECO:0000256" key="3">
    <source>
        <dbReference type="ARBA" id="ARBA00022801"/>
    </source>
</evidence>
<dbReference type="EC" id="3.1.3.48" evidence="2"/>
<feature type="region of interest" description="Disordered" evidence="5">
    <location>
        <begin position="229"/>
        <end position="299"/>
    </location>
</feature>
<feature type="domain" description="Tyrosine-protein phosphatase" evidence="6">
    <location>
        <begin position="1"/>
        <end position="71"/>
    </location>
</feature>
<feature type="compositionally biased region" description="Low complexity" evidence="5">
    <location>
        <begin position="229"/>
        <end position="246"/>
    </location>
</feature>
<dbReference type="AlphaFoldDB" id="A0A182W340"/>
<sequence>MEEARKKGSTVLLHCQAGISRSATIAIAYVMRYKGLSLLEAYQLVKLARPIISPNLNFMGQLLELEQNLIADGKLEPPPPSPTMAAPPASQPPFFLIDNCTKYNPLNEEEMVATRRQLRCAAAAATIHDSAVDERDTPMDGDGDPDDDCKNNNRDSGCSVASSSSSASSSSTSSSSSSASYRSGFNGGRFLPPRLTLKLPTTPTSPPASPSPLSASCLSSASSSSSCCSTSSLSSSPSPTLAISPTMGEPIGIRRKSSYSGPPHRPSSLATTTAATTIRETTPSTICHSLEDHRNANGS</sequence>
<dbReference type="EnsemblMetazoa" id="AMIN004750-RA">
    <property type="protein sequence ID" value="AMIN004750-PA"/>
    <property type="gene ID" value="AMIN004750"/>
</dbReference>
<dbReference type="InterPro" id="IPR016130">
    <property type="entry name" value="Tyr_Pase_AS"/>
</dbReference>
<evidence type="ECO:0000313" key="9">
    <source>
        <dbReference type="Proteomes" id="UP000075920"/>
    </source>
</evidence>
<keyword evidence="3" id="KW-0378">Hydrolase</keyword>
<keyword evidence="9" id="KW-1185">Reference proteome</keyword>
<dbReference type="InterPro" id="IPR020422">
    <property type="entry name" value="TYR_PHOSPHATASE_DUAL_dom"/>
</dbReference>
<name>A0A182W340_9DIPT</name>
<organism evidence="8 9">
    <name type="scientific">Anopheles minimus</name>
    <dbReference type="NCBI Taxonomy" id="112268"/>
    <lineage>
        <taxon>Eukaryota</taxon>
        <taxon>Metazoa</taxon>
        <taxon>Ecdysozoa</taxon>
        <taxon>Arthropoda</taxon>
        <taxon>Hexapoda</taxon>
        <taxon>Insecta</taxon>
        <taxon>Pterygota</taxon>
        <taxon>Neoptera</taxon>
        <taxon>Endopterygota</taxon>
        <taxon>Diptera</taxon>
        <taxon>Nematocera</taxon>
        <taxon>Culicoidea</taxon>
        <taxon>Culicidae</taxon>
        <taxon>Anophelinae</taxon>
        <taxon>Anopheles</taxon>
    </lineage>
</organism>
<dbReference type="PROSITE" id="PS50054">
    <property type="entry name" value="TYR_PHOSPHATASE_DUAL"/>
    <property type="match status" value="1"/>
</dbReference>
<feature type="region of interest" description="Disordered" evidence="5">
    <location>
        <begin position="129"/>
        <end position="216"/>
    </location>
</feature>
<feature type="compositionally biased region" description="Low complexity" evidence="5">
    <location>
        <begin position="159"/>
        <end position="180"/>
    </location>
</feature>
<reference evidence="9" key="1">
    <citation type="submission" date="2013-03" db="EMBL/GenBank/DDBJ databases">
        <title>The Genome Sequence of Anopheles minimus MINIMUS1.</title>
        <authorList>
            <consortium name="The Broad Institute Genomics Platform"/>
            <person name="Neafsey D.E."/>
            <person name="Walton C."/>
            <person name="Walker B."/>
            <person name="Young S.K."/>
            <person name="Zeng Q."/>
            <person name="Gargeya S."/>
            <person name="Fitzgerald M."/>
            <person name="Haas B."/>
            <person name="Abouelleil A."/>
            <person name="Allen A.W."/>
            <person name="Alvarado L."/>
            <person name="Arachchi H.M."/>
            <person name="Berlin A.M."/>
            <person name="Chapman S.B."/>
            <person name="Gainer-Dewar J."/>
            <person name="Goldberg J."/>
            <person name="Griggs A."/>
            <person name="Gujja S."/>
            <person name="Hansen M."/>
            <person name="Howarth C."/>
            <person name="Imamovic A."/>
            <person name="Ireland A."/>
            <person name="Larimer J."/>
            <person name="McCowan C."/>
            <person name="Murphy C."/>
            <person name="Pearson M."/>
            <person name="Poon T.W."/>
            <person name="Priest M."/>
            <person name="Roberts A."/>
            <person name="Saif S."/>
            <person name="Shea T."/>
            <person name="Sisk P."/>
            <person name="Sykes S."/>
            <person name="Wortman J."/>
            <person name="Nusbaum C."/>
            <person name="Birren B."/>
        </authorList>
    </citation>
    <scope>NUCLEOTIDE SEQUENCE [LARGE SCALE GENOMIC DNA]</scope>
    <source>
        <strain evidence="9">MINIMUS1</strain>
    </source>
</reference>
<evidence type="ECO:0000256" key="5">
    <source>
        <dbReference type="SAM" id="MobiDB-lite"/>
    </source>
</evidence>
<dbReference type="SUPFAM" id="SSF52799">
    <property type="entry name" value="(Phosphotyrosine protein) phosphatases II"/>
    <property type="match status" value="1"/>
</dbReference>
<keyword evidence="4" id="KW-0904">Protein phosphatase</keyword>
<feature type="domain" description="Tyrosine specific protein phosphatases" evidence="7">
    <location>
        <begin position="1"/>
        <end position="50"/>
    </location>
</feature>
<dbReference type="InterPro" id="IPR000340">
    <property type="entry name" value="Dual-sp_phosphatase_cat-dom"/>
</dbReference>
<evidence type="ECO:0000256" key="4">
    <source>
        <dbReference type="ARBA" id="ARBA00022912"/>
    </source>
</evidence>
<dbReference type="PROSITE" id="PS00383">
    <property type="entry name" value="TYR_PHOSPHATASE_1"/>
    <property type="match status" value="1"/>
</dbReference>
<comment type="similarity">
    <text evidence="1">Belongs to the protein-tyrosine phosphatase family. Non-receptor class dual specificity subfamily.</text>
</comment>
<proteinExistence type="inferred from homology"/>
<dbReference type="Proteomes" id="UP000075920">
    <property type="component" value="Unassembled WGS sequence"/>
</dbReference>
<feature type="compositionally biased region" description="Low complexity" evidence="5">
    <location>
        <begin position="267"/>
        <end position="285"/>
    </location>
</feature>
<dbReference type="Gene3D" id="3.90.190.10">
    <property type="entry name" value="Protein tyrosine phosphatase superfamily"/>
    <property type="match status" value="1"/>
</dbReference>
<protein>
    <recommendedName>
        <fullName evidence="2">protein-tyrosine-phosphatase</fullName>
        <ecNumber evidence="2">3.1.3.48</ecNumber>
    </recommendedName>
</protein>
<evidence type="ECO:0000259" key="6">
    <source>
        <dbReference type="PROSITE" id="PS50054"/>
    </source>
</evidence>
<dbReference type="InterPro" id="IPR000387">
    <property type="entry name" value="Tyr_Pase_dom"/>
</dbReference>
<dbReference type="STRING" id="112268.A0A182W340"/>